<dbReference type="Pfam" id="PF07526">
    <property type="entry name" value="POX"/>
    <property type="match status" value="1"/>
</dbReference>
<dbReference type="CDD" id="cd00086">
    <property type="entry name" value="homeodomain"/>
    <property type="match status" value="1"/>
</dbReference>
<dbReference type="InterPro" id="IPR008422">
    <property type="entry name" value="KN_HD"/>
</dbReference>
<dbReference type="EMBL" id="BAABME010005412">
    <property type="protein sequence ID" value="GAA0165549.1"/>
    <property type="molecule type" value="Genomic_DNA"/>
</dbReference>
<dbReference type="GO" id="GO:0006355">
    <property type="term" value="P:regulation of DNA-templated transcription"/>
    <property type="evidence" value="ECO:0007669"/>
    <property type="project" value="InterPro"/>
</dbReference>
<evidence type="ECO:0000256" key="7">
    <source>
        <dbReference type="ARBA" id="ARBA00023242"/>
    </source>
</evidence>
<keyword evidence="5 8" id="KW-0371">Homeobox</keyword>
<accession>A0AAV3QP90</accession>
<keyword evidence="7 8" id="KW-0539">Nucleus</keyword>
<evidence type="ECO:0000313" key="11">
    <source>
        <dbReference type="Proteomes" id="UP001454036"/>
    </source>
</evidence>
<evidence type="ECO:0000256" key="8">
    <source>
        <dbReference type="PROSITE-ProRule" id="PRU00108"/>
    </source>
</evidence>
<dbReference type="InterPro" id="IPR001356">
    <property type="entry name" value="HD"/>
</dbReference>
<organism evidence="10 11">
    <name type="scientific">Lithospermum erythrorhizon</name>
    <name type="common">Purple gromwell</name>
    <name type="synonym">Lithospermum officinale var. erythrorhizon</name>
    <dbReference type="NCBI Taxonomy" id="34254"/>
    <lineage>
        <taxon>Eukaryota</taxon>
        <taxon>Viridiplantae</taxon>
        <taxon>Streptophyta</taxon>
        <taxon>Embryophyta</taxon>
        <taxon>Tracheophyta</taxon>
        <taxon>Spermatophyta</taxon>
        <taxon>Magnoliopsida</taxon>
        <taxon>eudicotyledons</taxon>
        <taxon>Gunneridae</taxon>
        <taxon>Pentapetalae</taxon>
        <taxon>asterids</taxon>
        <taxon>lamiids</taxon>
        <taxon>Boraginales</taxon>
        <taxon>Boraginaceae</taxon>
        <taxon>Boraginoideae</taxon>
        <taxon>Lithospermeae</taxon>
        <taxon>Lithospermum</taxon>
    </lineage>
</organism>
<evidence type="ECO:0000256" key="5">
    <source>
        <dbReference type="ARBA" id="ARBA00023155"/>
    </source>
</evidence>
<proteinExistence type="inferred from homology"/>
<evidence type="ECO:0000256" key="1">
    <source>
        <dbReference type="ARBA" id="ARBA00004123"/>
    </source>
</evidence>
<dbReference type="Gene3D" id="1.10.10.60">
    <property type="entry name" value="Homeodomain-like"/>
    <property type="match status" value="1"/>
</dbReference>
<evidence type="ECO:0000313" key="10">
    <source>
        <dbReference type="EMBL" id="GAA0165549.1"/>
    </source>
</evidence>
<evidence type="ECO:0000256" key="2">
    <source>
        <dbReference type="ARBA" id="ARBA00006454"/>
    </source>
</evidence>
<dbReference type="PANTHER" id="PTHR11850">
    <property type="entry name" value="HOMEOBOX PROTEIN TRANSCRIPTION FACTORS"/>
    <property type="match status" value="1"/>
</dbReference>
<keyword evidence="4 8" id="KW-0238">DNA-binding</keyword>
<dbReference type="InterPro" id="IPR050224">
    <property type="entry name" value="TALE_homeobox"/>
</dbReference>
<dbReference type="InterPro" id="IPR006563">
    <property type="entry name" value="POX_dom"/>
</dbReference>
<dbReference type="AlphaFoldDB" id="A0AAV3QP90"/>
<evidence type="ECO:0000256" key="6">
    <source>
        <dbReference type="ARBA" id="ARBA00023163"/>
    </source>
</evidence>
<sequence>MVSEDLNSNSNSSILHQFIMSAQNQYPNQQFNAYAVEMNGGATHHPPLGLLPTLQPLGDRMFRPMDFGHLTEESEDNQGRNFMDLLGAAADEANHLQAQRLSLSLGSQSLLPPVQCTSTLSNAGYAECGEGSQAINAGAVGRLDIDYSCQGTVFASTERESVAAAIGNSRYLKPTQSLLEEVVSVDGKRIGQTNEKYVRKLSRNSKTGSLGLVTELRAELSNTDQLVSDKYELQVRLAKLISLLEEVEVKYERYCNRVEQLVSPFEVVAGLGAGMSYTALALQAISKHFCNLRDAIVSQICYARKNLYEDFPKISNGLSKLSLLDKENRQNRMTLQQLGMVQCSRQTWKPIRGLPETSVTILRSWLFEHFLNPYPNESEKLILASQTGLTKNQVSNWFINARVRLWKPMIEEMYKEEFADCPNESDILLREGVSD</sequence>
<keyword evidence="6" id="KW-0804">Transcription</keyword>
<feature type="DNA-binding region" description="Homeobox" evidence="8">
    <location>
        <begin position="369"/>
        <end position="409"/>
    </location>
</feature>
<evidence type="ECO:0000256" key="3">
    <source>
        <dbReference type="ARBA" id="ARBA00023015"/>
    </source>
</evidence>
<dbReference type="GO" id="GO:0003677">
    <property type="term" value="F:DNA binding"/>
    <property type="evidence" value="ECO:0007669"/>
    <property type="project" value="UniProtKB-UniRule"/>
</dbReference>
<dbReference type="PROSITE" id="PS50071">
    <property type="entry name" value="HOMEOBOX_2"/>
    <property type="match status" value="1"/>
</dbReference>
<dbReference type="SMART" id="SM00574">
    <property type="entry name" value="POX"/>
    <property type="match status" value="1"/>
</dbReference>
<protein>
    <submittedName>
        <fullName evidence="10">Homeodomain transcription factor</fullName>
    </submittedName>
</protein>
<comment type="caution">
    <text evidence="10">The sequence shown here is derived from an EMBL/GenBank/DDBJ whole genome shotgun (WGS) entry which is preliminary data.</text>
</comment>
<keyword evidence="11" id="KW-1185">Reference proteome</keyword>
<gene>
    <name evidence="10" type="ORF">LIER_20927</name>
</gene>
<dbReference type="GO" id="GO:0005634">
    <property type="term" value="C:nucleus"/>
    <property type="evidence" value="ECO:0007669"/>
    <property type="project" value="UniProtKB-SubCell"/>
</dbReference>
<comment type="subcellular location">
    <subcellularLocation>
        <location evidence="1 8">Nucleus</location>
    </subcellularLocation>
</comment>
<dbReference type="Proteomes" id="UP001454036">
    <property type="component" value="Unassembled WGS sequence"/>
</dbReference>
<dbReference type="SMART" id="SM00389">
    <property type="entry name" value="HOX"/>
    <property type="match status" value="1"/>
</dbReference>
<keyword evidence="3" id="KW-0805">Transcription regulation</keyword>
<dbReference type="InterPro" id="IPR009057">
    <property type="entry name" value="Homeodomain-like_sf"/>
</dbReference>
<evidence type="ECO:0000256" key="4">
    <source>
        <dbReference type="ARBA" id="ARBA00023125"/>
    </source>
</evidence>
<name>A0AAV3QP90_LITER</name>
<dbReference type="Pfam" id="PF05920">
    <property type="entry name" value="Homeobox_KN"/>
    <property type="match status" value="1"/>
</dbReference>
<evidence type="ECO:0000259" key="9">
    <source>
        <dbReference type="PROSITE" id="PS50071"/>
    </source>
</evidence>
<dbReference type="SUPFAM" id="SSF46689">
    <property type="entry name" value="Homeodomain-like"/>
    <property type="match status" value="1"/>
</dbReference>
<feature type="domain" description="Homeobox" evidence="9">
    <location>
        <begin position="367"/>
        <end position="408"/>
    </location>
</feature>
<reference evidence="10 11" key="1">
    <citation type="submission" date="2024-01" db="EMBL/GenBank/DDBJ databases">
        <title>The complete chloroplast genome sequence of Lithospermum erythrorhizon: insights into the phylogenetic relationship among Boraginaceae species and the maternal lineages of purple gromwells.</title>
        <authorList>
            <person name="Okada T."/>
            <person name="Watanabe K."/>
        </authorList>
    </citation>
    <scope>NUCLEOTIDE SEQUENCE [LARGE SCALE GENOMIC DNA]</scope>
</reference>
<comment type="similarity">
    <text evidence="2">Belongs to the TALE/BELL homeobox family.</text>
</comment>